<sequence length="216" mass="25888">MGLRIISFDVDGTLVDPDYNDLIWLQVLPEMVAEKENIDFDTALKRVQHEYDRLGEKDFRWYDLNYWLNYFQIDVDYQKLLEQYEHKIKIFSEVPDVLEQLSSNYQLICTSTMPREFMEIKIKKIKKYFQSTFSTLTDYKQLKGEKVYNKISQRLEVIPQMILHIGDHEKLDYFAAREAGWNAILIDRYHSGFQNKYPDSVIHNLSDIFDKIKLFS</sequence>
<proteinExistence type="predicted"/>
<dbReference type="InterPro" id="IPR023214">
    <property type="entry name" value="HAD_sf"/>
</dbReference>
<dbReference type="NCBIfam" id="TIGR01549">
    <property type="entry name" value="HAD-SF-IA-v1"/>
    <property type="match status" value="1"/>
</dbReference>
<dbReference type="SUPFAM" id="SSF56784">
    <property type="entry name" value="HAD-like"/>
    <property type="match status" value="1"/>
</dbReference>
<dbReference type="InterPro" id="IPR050155">
    <property type="entry name" value="HAD-like_hydrolase_sf"/>
</dbReference>
<dbReference type="Gene3D" id="3.40.50.1000">
    <property type="entry name" value="HAD superfamily/HAD-like"/>
    <property type="match status" value="1"/>
</dbReference>
<dbReference type="Pfam" id="PF13419">
    <property type="entry name" value="HAD_2"/>
    <property type="match status" value="1"/>
</dbReference>
<dbReference type="GO" id="GO:0006281">
    <property type="term" value="P:DNA repair"/>
    <property type="evidence" value="ECO:0007669"/>
    <property type="project" value="TreeGrafter"/>
</dbReference>
<protein>
    <submittedName>
        <fullName evidence="1">Predicted hydrolase</fullName>
    </submittedName>
</protein>
<dbReference type="PANTHER" id="PTHR43434">
    <property type="entry name" value="PHOSPHOGLYCOLATE PHOSPHATASE"/>
    <property type="match status" value="1"/>
</dbReference>
<dbReference type="InterPro" id="IPR036412">
    <property type="entry name" value="HAD-like_sf"/>
</dbReference>
<dbReference type="SFLD" id="SFLDS00003">
    <property type="entry name" value="Haloacid_Dehalogenase"/>
    <property type="match status" value="1"/>
</dbReference>
<keyword evidence="1" id="KW-0378">Hydrolase</keyword>
<dbReference type="InterPro" id="IPR006439">
    <property type="entry name" value="HAD-SF_hydro_IA"/>
</dbReference>
<dbReference type="SFLD" id="SFLDG01129">
    <property type="entry name" value="C1.5:_HAD__Beta-PGM__Phosphata"/>
    <property type="match status" value="1"/>
</dbReference>
<dbReference type="PANTHER" id="PTHR43434:SF3">
    <property type="entry name" value="GMP_IMP NUCLEOTIDASE YRFG"/>
    <property type="match status" value="1"/>
</dbReference>
<dbReference type="AlphaFoldDB" id="G3BMK9"/>
<dbReference type="InterPro" id="IPR041492">
    <property type="entry name" value="HAD_2"/>
</dbReference>
<name>G3BMK9_9BACT</name>
<dbReference type="Gene3D" id="1.10.150.520">
    <property type="match status" value="1"/>
</dbReference>
<dbReference type="GO" id="GO:0008967">
    <property type="term" value="F:phosphoglycolate phosphatase activity"/>
    <property type="evidence" value="ECO:0007669"/>
    <property type="project" value="TreeGrafter"/>
</dbReference>
<evidence type="ECO:0000313" key="1">
    <source>
        <dbReference type="EMBL" id="ADM94949.1"/>
    </source>
</evidence>
<dbReference type="EMBL" id="GU180080">
    <property type="protein sequence ID" value="ADM94949.1"/>
    <property type="molecule type" value="Genomic_DNA"/>
</dbReference>
<accession>G3BMK9</accession>
<reference evidence="1" key="1">
    <citation type="submission" date="2009-11" db="EMBL/GenBank/DDBJ databases">
        <title>Microbial diversity profiles of fluids from low-temperature petroleum reservoirs with and without exogenous water perturbation.</title>
        <authorList>
            <person name="Pham V.D."/>
            <person name="Hnatow L.L."/>
            <person name="Zhang S."/>
            <person name="Fallon R.D."/>
            <person name="DeLong E.F."/>
            <person name="Keeler S.J."/>
        </authorList>
    </citation>
    <scope>NUCLEOTIDE SEQUENCE</scope>
</reference>
<organism evidence="1">
    <name type="scientific">uncultured Atribacterota bacterium</name>
    <dbReference type="NCBI Taxonomy" id="263865"/>
    <lineage>
        <taxon>Bacteria</taxon>
        <taxon>Pseudomonadati</taxon>
        <taxon>Atribacterota</taxon>
        <taxon>environmental samples</taxon>
    </lineage>
</organism>
<dbReference type="GO" id="GO:0005829">
    <property type="term" value="C:cytosol"/>
    <property type="evidence" value="ECO:0007669"/>
    <property type="project" value="TreeGrafter"/>
</dbReference>